<name>L5KM64_PTEAL</name>
<gene>
    <name evidence="2" type="ORF">PAL_GLEAN10010384</name>
</gene>
<reference evidence="3" key="1">
    <citation type="journal article" date="2013" name="Science">
        <title>Comparative analysis of bat genomes provides insight into the evolution of flight and immunity.</title>
        <authorList>
            <person name="Zhang G."/>
            <person name="Cowled C."/>
            <person name="Shi Z."/>
            <person name="Huang Z."/>
            <person name="Bishop-Lilly K.A."/>
            <person name="Fang X."/>
            <person name="Wynne J.W."/>
            <person name="Xiong Z."/>
            <person name="Baker M.L."/>
            <person name="Zhao W."/>
            <person name="Tachedjian M."/>
            <person name="Zhu Y."/>
            <person name="Zhou P."/>
            <person name="Jiang X."/>
            <person name="Ng J."/>
            <person name="Yang L."/>
            <person name="Wu L."/>
            <person name="Xiao J."/>
            <person name="Feng Y."/>
            <person name="Chen Y."/>
            <person name="Sun X."/>
            <person name="Zhang Y."/>
            <person name="Marsh G.A."/>
            <person name="Crameri G."/>
            <person name="Broder C.C."/>
            <person name="Frey K.G."/>
            <person name="Wang L.F."/>
            <person name="Wang J."/>
        </authorList>
    </citation>
    <scope>NUCLEOTIDE SEQUENCE [LARGE SCALE GENOMIC DNA]</scope>
</reference>
<evidence type="ECO:0000313" key="3">
    <source>
        <dbReference type="Proteomes" id="UP000010552"/>
    </source>
</evidence>
<organism evidence="2 3">
    <name type="scientific">Pteropus alecto</name>
    <name type="common">Black flying fox</name>
    <dbReference type="NCBI Taxonomy" id="9402"/>
    <lineage>
        <taxon>Eukaryota</taxon>
        <taxon>Metazoa</taxon>
        <taxon>Chordata</taxon>
        <taxon>Craniata</taxon>
        <taxon>Vertebrata</taxon>
        <taxon>Euteleostomi</taxon>
        <taxon>Mammalia</taxon>
        <taxon>Eutheria</taxon>
        <taxon>Laurasiatheria</taxon>
        <taxon>Chiroptera</taxon>
        <taxon>Yinpterochiroptera</taxon>
        <taxon>Pteropodoidea</taxon>
        <taxon>Pteropodidae</taxon>
        <taxon>Pteropodinae</taxon>
        <taxon>Pteropus</taxon>
    </lineage>
</organism>
<dbReference type="InParanoid" id="L5KM64"/>
<evidence type="ECO:0000256" key="1">
    <source>
        <dbReference type="SAM" id="MobiDB-lite"/>
    </source>
</evidence>
<keyword evidence="3" id="KW-1185">Reference proteome</keyword>
<proteinExistence type="predicted"/>
<accession>L5KM64</accession>
<feature type="region of interest" description="Disordered" evidence="1">
    <location>
        <begin position="1"/>
        <end position="69"/>
    </location>
</feature>
<protein>
    <submittedName>
        <fullName evidence="2">Uncharacterized protein</fullName>
    </submittedName>
</protein>
<feature type="region of interest" description="Disordered" evidence="1">
    <location>
        <begin position="98"/>
        <end position="129"/>
    </location>
</feature>
<dbReference type="Proteomes" id="UP000010552">
    <property type="component" value="Unassembled WGS sequence"/>
</dbReference>
<feature type="compositionally biased region" description="Basic and acidic residues" evidence="1">
    <location>
        <begin position="112"/>
        <end position="129"/>
    </location>
</feature>
<evidence type="ECO:0000313" key="2">
    <source>
        <dbReference type="EMBL" id="ELK11668.1"/>
    </source>
</evidence>
<dbReference type="EMBL" id="KB030670">
    <property type="protein sequence ID" value="ELK11668.1"/>
    <property type="molecule type" value="Genomic_DNA"/>
</dbReference>
<sequence length="129" mass="13926">MNETPVPATGVHGGAKSRASNWPINAFARPPRPDSLRPRGNPGTRGAKRPRSVRMLQTGDGPVSLSRGAQGADLKGWLADEGEPHLSSPTCFPCRVEGSLCLTSPPTRRPYRAREKDSNRNRSEASGRK</sequence>
<dbReference type="AlphaFoldDB" id="L5KM64"/>